<evidence type="ECO:0000313" key="3">
    <source>
        <dbReference type="EMBL" id="RMT76921.1"/>
    </source>
</evidence>
<feature type="domain" description="Dermonecrotic toxin N-terminal" evidence="2">
    <location>
        <begin position="332"/>
        <end position="573"/>
    </location>
</feature>
<dbReference type="Gene3D" id="3.40.50.11550">
    <property type="match status" value="2"/>
</dbReference>
<dbReference type="Pfam" id="PF20178">
    <property type="entry name" value="ToxA_N"/>
    <property type="match status" value="2"/>
</dbReference>
<dbReference type="Proteomes" id="UP000273854">
    <property type="component" value="Unassembled WGS sequence"/>
</dbReference>
<protein>
    <submittedName>
        <fullName evidence="3">Type III effector HopAC1</fullName>
    </submittedName>
</protein>
<feature type="domain" description="Dermonecrotic toxin N-terminal" evidence="2">
    <location>
        <begin position="696"/>
        <end position="905"/>
    </location>
</feature>
<feature type="region of interest" description="Disordered" evidence="1">
    <location>
        <begin position="1226"/>
        <end position="1250"/>
    </location>
</feature>
<proteinExistence type="predicted"/>
<organism evidence="3 4">
    <name type="scientific">Pseudomonas viridiflava</name>
    <name type="common">Phytomonas viridiflava</name>
    <dbReference type="NCBI Taxonomy" id="33069"/>
    <lineage>
        <taxon>Bacteria</taxon>
        <taxon>Pseudomonadati</taxon>
        <taxon>Pseudomonadota</taxon>
        <taxon>Gammaproteobacteria</taxon>
        <taxon>Pseudomonadales</taxon>
        <taxon>Pseudomonadaceae</taxon>
        <taxon>Pseudomonas</taxon>
    </lineage>
</organism>
<dbReference type="RefSeq" id="WP_122210611.1">
    <property type="nucleotide sequence ID" value="NZ_RBTP01000076.1"/>
</dbReference>
<evidence type="ECO:0000259" key="2">
    <source>
        <dbReference type="Pfam" id="PF20178"/>
    </source>
</evidence>
<gene>
    <name evidence="3" type="ORF">ALP40_03943</name>
</gene>
<reference evidence="3 4" key="1">
    <citation type="submission" date="2018-08" db="EMBL/GenBank/DDBJ databases">
        <title>Recombination of ecologically and evolutionarily significant loci maintains genetic cohesion in the Pseudomonas syringae species complex.</title>
        <authorList>
            <person name="Dillon M."/>
            <person name="Thakur S."/>
            <person name="Almeida R.N.D."/>
            <person name="Weir B.S."/>
            <person name="Guttman D.S."/>
        </authorList>
    </citation>
    <scope>NUCLEOTIDE SEQUENCE [LARGE SCALE GENOMIC DNA]</scope>
    <source>
        <strain evidence="3 4">ICMP 19473</strain>
    </source>
</reference>
<evidence type="ECO:0000256" key="1">
    <source>
        <dbReference type="SAM" id="MobiDB-lite"/>
    </source>
</evidence>
<name>A0A3M5NXD3_PSEVI</name>
<comment type="caution">
    <text evidence="3">The sequence shown here is derived from an EMBL/GenBank/DDBJ whole genome shotgun (WGS) entry which is preliminary data.</text>
</comment>
<dbReference type="CDD" id="cd14729">
    <property type="entry name" value="RtxA-like"/>
    <property type="match status" value="2"/>
</dbReference>
<accession>A0A3M5NXD3</accession>
<sequence length="2020" mass="223921">MQTHTPVALTPTETWPSASAALQRLARQTAALAAELDKLPAAHEALLATLTESQAAERELETFTLLQRIDDYWIEPREGGGSRHDALAMALQQMLHDEVQLKIHEHDLDRDYAACLPDANDPSITCMSVHVQFNDEQPVEIAGALALSIHQARTLLMLPGLGITGFATQTELRATLAHWLNTPATQHTVLACLPLQQQDLVAHLNADPDLYLEPFGTDHVLLQSITGSPFTHALDSLLNKQRTDIRYACGQTGNADRQTQRSRIQESITLSGLIGPATTLQLRELGLSAQRYRRRLPDWLKMASQDDLDIYARHLRQCDDAQSAALSVLGAASSPEQFATLHMRTRLADDLGYDLDPRALMIETCRRLPSSSDTYSVKHSLTDLALYGLHPNDTAPGSDFLDQTVIRLDDAPLDAAYAALTPAYLARLINELDLRAVFGAFQRNALEQEHSKQLLRVLAQTRIAALAWTASMQGHIRPEDCAVIQATACATTGVCDDAAARLQLIRLNERHLMARLLVYRKEDGEGEMERLILVALDAPVPQCVMAFNNETQLLHELVRWTGNPALCAYVLDQIEVGERPELEQQLLALKLKPYPSAGFLQLIDQPDNDAALHGVIEEQLKVTFSEQARHTPDWYLRASRTQRQELLELEEAISGALGNHQAIHPTGIQSFKVYVHQRASEQFCTLLNVPVGTVDPDMIVITSERETLTYTDMLLNGYDDSINPILTSADTQATFVGPPNVDLSALSPKTVAGSVRGKWLADDYIALIRRTLLDPQSDGYDDRRQASVYITQLHMKAAALRSALKGDINAQHYAWLKPALDRLHLNDSTAQADCALYPLHLHVDKPFIASGLDGVDDLIIPASQLTLTETVLGCSVLLPTRIRLSALLYTPQAPDGIEFRLFSDFVRSLDADGMIDYYKDRCRIKAGRTLSFFLRDMQRGNANKPPVIPATAISDFADVCFNRPLERRLQNVEETTRGRNDMLNSLIWTSVEIIVTALTLPFPPASFAVGSLISLLDSARALEALTDGDSQRAGVYIVSALFNGIGAGSDLLVGLKGFGAAFHRLDTQTQATPVLRALQRQSSLPRYSDLFPAELQERMFLLGKPDANGYAPVFHDLSASSTHAQATGQFAIANADGAWQPLAPSRAPAAIKRSLHDVPRITEGHAQGVCLVDGHYCIEMAGSTFHVQYDAQLRCWQIIDPDNPFAFFGKRPVRLDEQGQWQVIDPHRLRGGRPGNPDDYTPVPPQGATTDALSEYEMPDAMRPRLDVVLSNELFDPTGMGMEAYFESYFIELRQTFTARREKLYQDAHDFFTRFTPPPAPQLPGLSTPITVDTLIEHIFRHSNGLVLSEAPKSVASKRLLLLNMPLLVEQRVEVIYIEHLLTDKHMQKLARYRQLGKKSRSGSHELKYYLSGVNGGALNNASTDYDYYHLIKAAHRHGIEVRPFSSSISYPFDVHPVASAANDPTAAQKMSNFFGHTLISSDAVTDPTRRWVALLNQQLATTHHQLPGMAELQGVVSIHVRDIPAGRPTRVTKGASGVPGDKAVTRCDFTIALSDPTRIVEQAPLPPSTPIDTLLLRELGRPQGLDDGERWAGAYGFVRDDAGTWLRIEPEDWTANGPMTAIQQSLRDGTYEMPLPTLETVHRLANFESKGLDPNYFFEDEALESVREIFALKRRTLLQDARSIREAPLPDRPSLPDIAPRVGMSELLETLYRHTNGVVIGESHFSVASKKLIIDNLPLLSRQNVKTLYMEHLLTDLHQADLDRFFETGQMSKTLLHDLKTLDRGHRTDPDKVYTFEQLVIKAREQGVEVRAIDCSTSYHLKGMDEGGATARQDMMSYFASRTMRKHQDVMGSHPWIALVGNSHSNTYQHIVPGIAELQGGIGLRVVDAAPGQSTGVTVDAGGWVNVGLSNDQVHIKGDYRVDLEVARSPNAVRPPRPLPVEQQLARPGMFLVEQGEGHLQTIVHRSRDMGIHRTPVLINAEGKLYLERSGWAGIHLRPFDDMDALVTGLEELNLTRVA</sequence>
<evidence type="ECO:0000313" key="4">
    <source>
        <dbReference type="Proteomes" id="UP000273854"/>
    </source>
</evidence>
<dbReference type="InterPro" id="IPR046673">
    <property type="entry name" value="ToxA_N"/>
</dbReference>
<dbReference type="OrthoDB" id="5653126at2"/>
<dbReference type="EMBL" id="RBTP01000076">
    <property type="protein sequence ID" value="RMT76921.1"/>
    <property type="molecule type" value="Genomic_DNA"/>
</dbReference>
<dbReference type="SUPFAM" id="SSF159501">
    <property type="entry name" value="EreA/ChaN-like"/>
    <property type="match status" value="2"/>
</dbReference>